<protein>
    <recommendedName>
        <fullName evidence="3">Transposase</fullName>
    </recommendedName>
</protein>
<proteinExistence type="predicted"/>
<gene>
    <name evidence="1" type="ORF">CDAUBV1_LOCUS14363</name>
</gene>
<dbReference type="EMBL" id="CAXLJL010000600">
    <property type="protein sequence ID" value="CAL5139338.1"/>
    <property type="molecule type" value="Genomic_DNA"/>
</dbReference>
<dbReference type="AlphaFoldDB" id="A0AAV2TSH9"/>
<evidence type="ECO:0008006" key="3">
    <source>
        <dbReference type="Google" id="ProtNLM"/>
    </source>
</evidence>
<accession>A0AAV2TSH9</accession>
<comment type="caution">
    <text evidence="1">The sequence shown here is derived from an EMBL/GenBank/DDBJ whole genome shotgun (WGS) entry which is preliminary data.</text>
</comment>
<evidence type="ECO:0000313" key="2">
    <source>
        <dbReference type="Proteomes" id="UP001497525"/>
    </source>
</evidence>
<reference evidence="1" key="1">
    <citation type="submission" date="2024-06" db="EMBL/GenBank/DDBJ databases">
        <authorList>
            <person name="Liu X."/>
            <person name="Lenzi L."/>
            <person name="Haldenby T S."/>
            <person name="Uol C."/>
        </authorList>
    </citation>
    <scope>NUCLEOTIDE SEQUENCE</scope>
</reference>
<evidence type="ECO:0000313" key="1">
    <source>
        <dbReference type="EMBL" id="CAL5139338.1"/>
    </source>
</evidence>
<organism evidence="1 2">
    <name type="scientific">Calicophoron daubneyi</name>
    <name type="common">Rumen fluke</name>
    <name type="synonym">Paramphistomum daubneyi</name>
    <dbReference type="NCBI Taxonomy" id="300641"/>
    <lineage>
        <taxon>Eukaryota</taxon>
        <taxon>Metazoa</taxon>
        <taxon>Spiralia</taxon>
        <taxon>Lophotrochozoa</taxon>
        <taxon>Platyhelminthes</taxon>
        <taxon>Trematoda</taxon>
        <taxon>Digenea</taxon>
        <taxon>Plagiorchiida</taxon>
        <taxon>Pronocephalata</taxon>
        <taxon>Paramphistomoidea</taxon>
        <taxon>Paramphistomidae</taxon>
        <taxon>Calicophoron</taxon>
    </lineage>
</organism>
<dbReference type="Proteomes" id="UP001497525">
    <property type="component" value="Unassembled WGS sequence"/>
</dbReference>
<name>A0AAV2TSH9_CALDB</name>
<sequence>MRRLSSCRFLTKEEREMLRPYLLTDPPTTWVQRYILEAFHKNSSVKDVCNLRRDLVGIIPGHPRRCRRRGKPVVDASATNISSCTEDGGTIIRVERIPPD</sequence>